<feature type="domain" description="C2" evidence="4">
    <location>
        <begin position="363"/>
        <end position="485"/>
    </location>
</feature>
<evidence type="ECO:0000313" key="7">
    <source>
        <dbReference type="Proteomes" id="UP001168972"/>
    </source>
</evidence>
<comment type="subcellular location">
    <subcellularLocation>
        <location evidence="2">Synapse</location>
    </subcellularLocation>
</comment>
<keyword evidence="1" id="KW-0770">Synapse</keyword>
<dbReference type="Gene3D" id="2.30.42.10">
    <property type="match status" value="1"/>
</dbReference>
<dbReference type="GO" id="GO:0042391">
    <property type="term" value="P:regulation of membrane potential"/>
    <property type="evidence" value="ECO:0007669"/>
    <property type="project" value="TreeGrafter"/>
</dbReference>
<feature type="compositionally biased region" description="Basic residues" evidence="3">
    <location>
        <begin position="1497"/>
        <end position="1512"/>
    </location>
</feature>
<dbReference type="SMART" id="SM00228">
    <property type="entry name" value="PDZ"/>
    <property type="match status" value="1"/>
</dbReference>
<dbReference type="GO" id="GO:0048788">
    <property type="term" value="C:cytoskeleton of presynaptic active zone"/>
    <property type="evidence" value="ECO:0007669"/>
    <property type="project" value="TreeGrafter"/>
</dbReference>
<accession>A0AA39G2S0</accession>
<dbReference type="InterPro" id="IPR036034">
    <property type="entry name" value="PDZ_sf"/>
</dbReference>
<feature type="region of interest" description="Disordered" evidence="3">
    <location>
        <begin position="1462"/>
        <end position="1530"/>
    </location>
</feature>
<feature type="domain" description="PDZ" evidence="5">
    <location>
        <begin position="187"/>
        <end position="275"/>
    </location>
</feature>
<dbReference type="EMBL" id="JAQQBR010000003">
    <property type="protein sequence ID" value="KAK0180442.1"/>
    <property type="molecule type" value="Genomic_DNA"/>
</dbReference>
<dbReference type="GO" id="GO:0048791">
    <property type="term" value="P:calcium ion-regulated exocytosis of neurotransmitter"/>
    <property type="evidence" value="ECO:0007669"/>
    <property type="project" value="TreeGrafter"/>
</dbReference>
<dbReference type="Pfam" id="PF00168">
    <property type="entry name" value="C2"/>
    <property type="match status" value="1"/>
</dbReference>
<feature type="compositionally biased region" description="Basic and acidic residues" evidence="3">
    <location>
        <begin position="536"/>
        <end position="545"/>
    </location>
</feature>
<name>A0AA39G2S0_MICHY</name>
<dbReference type="SMART" id="SM00239">
    <property type="entry name" value="C2"/>
    <property type="match status" value="1"/>
</dbReference>
<evidence type="ECO:0000256" key="2">
    <source>
        <dbReference type="ARBA" id="ARBA00034103"/>
    </source>
</evidence>
<dbReference type="PANTHER" id="PTHR12157:SF21">
    <property type="entry name" value="RAB3 INTERACTING MOLECULE, ISOFORM F"/>
    <property type="match status" value="1"/>
</dbReference>
<sequence length="1728" mass="194224">MSHQWNLDQVVFSSLYRPISGIGSMGGGGGSSGNGAYPIPYITHSPTDLTGSPQHLWTSQGLDSTLPSFSEEYNPKSTPTVTHQSLPAFSQPFGGGRTSFRGYSPPYPSQQQTTTGATVNATGDVPTWSYPTSVADSRPAPYTIPVRRQNSNATSHTQLNTSASLSACVSILQQPQGSNDNQKTIRHMILRKPAGSGSILGLKVAGGVLLDDGRIGAVIEKVKEGTPAAVDGNLRPGDEVIEWNGHCLQGKSAQDVSNIIAESRDEAQVELIVSRHHAGNASNIMMTDLTTSTMSSMPRRISVQSQWRQTHEPMPIPQQPHHRELYDVRRDKPSVLVTSPGSPDLHAQGRGRHPRPSTGYSNVGGKLQVKLDFNSSCNRLGVTIICATELTPRSNGQPRSPYAKMYLLPDRSEKSKRRTKTLANTNDPRWNESFDYNVRKSELKHRWLEVTVWDLIIHGTNDFLGEALLEVANINEKSQWQWQNLVAHEERRPMGQYHEPYDDIAITPVDYHLSPPSTTSRLSDSDTSEYDITDCDVSRDQRRTADGASISSIGSSSSSHYSSPPPEREYGSLDNEHRSRRDMSTTGRKRAALMISRDQTVSMSGYQPYRKDETSRNMMGHRSHSAAPMDSPNMHYRGRSQSPTGHRSLSPPEHRSIPYSHGYMPARLGSRSATATPTGSPKKRQLPQVPAKLHAALKDRMTLDEERNRFMRHRNRQVHTTYRSTGIGGWERHYSGLSDSDLLTIGNDPQSLAYTHRLHRPRRDRLSPDKDILGDLGDSDMESIVSVASSAFSTQSERPRGSRTLVPTVKNINISSVISPMSPVLRRFRRKHKIKLPCNECNCPISNISNNASKIRLNLGKYHSSIPNLAQLYQQQPLLVRSKSAVVRSLHKKSCVPFVRSFTVDENMLKYSSPETSDDYPIEYNCSCINQYDNDDDDDDESTLLNFRLNNDNSNKKHNEKFIFGSRAKSFDFKTIDNYFTDKIRDLDARKRAKSVEYDVVSSNIFSDDSMNTARRKVKQNLTESGENIPKLFDRSKSYYDSNGDILKKSPNQTEINLDEEFDSKSTRNKLKQLSQNHDKNIYLQSQNDHIYCSIDDNQADDIEFSPHNSNGKFPQWRRRTKSTDSYLDDDNFKYENLNHQLGESNYSENSRKTTHYIKNTQQKIHNRHKNMFDNCRGRSNSFGGLLADENESGHQELARMRMKSLEVPSFSQSKRMMLEKAESSPTLIPDDQNIEDAWEKNRRMSRRRRNSSCPEARDIKHLEDTTRDQSPSPTYSMGSSEDFGSAETVIGPDYLKNSPIKLNHSDENDISNFRPRYSSKDYIDYNIRVHSDRSGSYPGPFRLENSLDGDYRNRKTSCPECTDHRSLKSSLNNPKHGNIASNTVEADNFIDEIHQGHRPLAYQQRELFNQHRQLFQINKEQQGMISSKRNVAISDTLEYYEYSMDSESQCSENCGFGPYDNSIRPKNRAPHPSNANSNIFNSQNTATSDTGTKNLRLQHHHNQQQRRQHHQQPHDNNSPSRNIKRDNHDVDNGAAANIVIECKSSSLPAINNTATKNDVGKNARTLDDGNGDRNNTDNGVNGHRRSSGDYNNTSSSYDNRSRHQVAGNGHNGHQKRGQFSRSLSNADVPPDEKVADGSLSDTAVGLHVEEATRRGRKSSPGSKSGSGSSSGGGSAVQYQAGLGKKSNSTSQLSATDLSITILQYIFTIYYKLSRNIFRLLLESILRF</sequence>
<keyword evidence="7" id="KW-1185">Reference proteome</keyword>
<dbReference type="Pfam" id="PF00595">
    <property type="entry name" value="PDZ"/>
    <property type="match status" value="1"/>
</dbReference>
<feature type="region of interest" description="Disordered" evidence="3">
    <location>
        <begin position="94"/>
        <end position="116"/>
    </location>
</feature>
<dbReference type="SUPFAM" id="SSF49562">
    <property type="entry name" value="C2 domain (Calcium/lipid-binding domain, CaLB)"/>
    <property type="match status" value="1"/>
</dbReference>
<dbReference type="GO" id="GO:0048167">
    <property type="term" value="P:regulation of synaptic plasticity"/>
    <property type="evidence" value="ECO:0007669"/>
    <property type="project" value="TreeGrafter"/>
</dbReference>
<dbReference type="InterPro" id="IPR039032">
    <property type="entry name" value="Rim-like"/>
</dbReference>
<feature type="region of interest" description="Disordered" evidence="3">
    <location>
        <begin position="508"/>
        <end position="652"/>
    </location>
</feature>
<feature type="compositionally biased region" description="Basic and acidic residues" evidence="3">
    <location>
        <begin position="1559"/>
        <end position="1576"/>
    </location>
</feature>
<proteinExistence type="predicted"/>
<evidence type="ECO:0000259" key="5">
    <source>
        <dbReference type="PROSITE" id="PS50106"/>
    </source>
</evidence>
<gene>
    <name evidence="6" type="ORF">PV327_006083</name>
</gene>
<dbReference type="PROSITE" id="PS50004">
    <property type="entry name" value="C2"/>
    <property type="match status" value="1"/>
</dbReference>
<feature type="region of interest" description="Disordered" evidence="3">
    <location>
        <begin position="335"/>
        <end position="363"/>
    </location>
</feature>
<feature type="compositionally biased region" description="Polar residues" evidence="3">
    <location>
        <begin position="1589"/>
        <end position="1599"/>
    </location>
</feature>
<dbReference type="CDD" id="cd06714">
    <property type="entry name" value="PDZ_RIM-like"/>
    <property type="match status" value="1"/>
</dbReference>
<evidence type="ECO:0000259" key="4">
    <source>
        <dbReference type="PROSITE" id="PS50004"/>
    </source>
</evidence>
<feature type="compositionally biased region" description="Polar residues" evidence="3">
    <location>
        <begin position="1474"/>
        <end position="1494"/>
    </location>
</feature>
<comment type="caution">
    <text evidence="6">The sequence shown here is derived from an EMBL/GenBank/DDBJ whole genome shotgun (WGS) entry which is preliminary data.</text>
</comment>
<feature type="region of interest" description="Disordered" evidence="3">
    <location>
        <begin position="1551"/>
        <end position="1679"/>
    </location>
</feature>
<dbReference type="Proteomes" id="UP001168972">
    <property type="component" value="Unassembled WGS sequence"/>
</dbReference>
<dbReference type="GO" id="GO:0050806">
    <property type="term" value="P:positive regulation of synaptic transmission"/>
    <property type="evidence" value="ECO:0007669"/>
    <property type="project" value="TreeGrafter"/>
</dbReference>
<dbReference type="GO" id="GO:0031267">
    <property type="term" value="F:small GTPase binding"/>
    <property type="evidence" value="ECO:0007669"/>
    <property type="project" value="InterPro"/>
</dbReference>
<feature type="compositionally biased region" description="Low complexity" evidence="3">
    <location>
        <begin position="513"/>
        <end position="522"/>
    </location>
</feature>
<feature type="compositionally biased region" description="Basic and acidic residues" evidence="3">
    <location>
        <begin position="566"/>
        <end position="583"/>
    </location>
</feature>
<feature type="region of interest" description="Disordered" evidence="3">
    <location>
        <begin position="668"/>
        <end position="688"/>
    </location>
</feature>
<dbReference type="InterPro" id="IPR000008">
    <property type="entry name" value="C2_dom"/>
</dbReference>
<feature type="compositionally biased region" description="Basic and acidic residues" evidence="3">
    <location>
        <begin position="1256"/>
        <end position="1268"/>
    </location>
</feature>
<evidence type="ECO:0000256" key="3">
    <source>
        <dbReference type="SAM" id="MobiDB-lite"/>
    </source>
</evidence>
<dbReference type="SUPFAM" id="SSF50156">
    <property type="entry name" value="PDZ domain-like"/>
    <property type="match status" value="1"/>
</dbReference>
<evidence type="ECO:0000256" key="1">
    <source>
        <dbReference type="ARBA" id="ARBA00023018"/>
    </source>
</evidence>
<dbReference type="InterPro" id="IPR035892">
    <property type="entry name" value="C2_domain_sf"/>
</dbReference>
<feature type="region of interest" description="Disordered" evidence="3">
    <location>
        <begin position="1241"/>
        <end position="1291"/>
    </location>
</feature>
<dbReference type="PROSITE" id="PS50106">
    <property type="entry name" value="PDZ"/>
    <property type="match status" value="1"/>
</dbReference>
<reference evidence="6" key="1">
    <citation type="journal article" date="2023" name="bioRxiv">
        <title>Scaffold-level genome assemblies of two parasitoid biocontrol wasps reveal the parthenogenesis mechanism and an associated novel virus.</title>
        <authorList>
            <person name="Inwood S."/>
            <person name="Skelly J."/>
            <person name="Guhlin J."/>
            <person name="Harrop T."/>
            <person name="Goldson S."/>
            <person name="Dearden P."/>
        </authorList>
    </citation>
    <scope>NUCLEOTIDE SEQUENCE</scope>
    <source>
        <strain evidence="6">Lincoln</strain>
        <tissue evidence="6">Whole body</tissue>
    </source>
</reference>
<evidence type="ECO:0008006" key="8">
    <source>
        <dbReference type="Google" id="ProtNLM"/>
    </source>
</evidence>
<feature type="compositionally biased region" description="Polar residues" evidence="3">
    <location>
        <begin position="1269"/>
        <end position="1280"/>
    </location>
</feature>
<dbReference type="GO" id="GO:0044325">
    <property type="term" value="F:transmembrane transporter binding"/>
    <property type="evidence" value="ECO:0007669"/>
    <property type="project" value="TreeGrafter"/>
</dbReference>
<feature type="compositionally biased region" description="Low complexity" evidence="3">
    <location>
        <begin position="549"/>
        <end position="562"/>
    </location>
</feature>
<reference evidence="6" key="2">
    <citation type="submission" date="2023-03" db="EMBL/GenBank/DDBJ databases">
        <authorList>
            <person name="Inwood S.N."/>
            <person name="Skelly J.G."/>
            <person name="Guhlin J."/>
            <person name="Harrop T.W.R."/>
            <person name="Goldson S.G."/>
            <person name="Dearden P.K."/>
        </authorList>
    </citation>
    <scope>NUCLEOTIDE SEQUENCE</scope>
    <source>
        <strain evidence="6">Lincoln</strain>
        <tissue evidence="6">Whole body</tissue>
    </source>
</reference>
<dbReference type="GO" id="GO:0042734">
    <property type="term" value="C:presynaptic membrane"/>
    <property type="evidence" value="ECO:0007669"/>
    <property type="project" value="TreeGrafter"/>
</dbReference>
<feature type="compositionally biased region" description="Low complexity" evidence="3">
    <location>
        <begin position="1659"/>
        <end position="1668"/>
    </location>
</feature>
<dbReference type="PANTHER" id="PTHR12157">
    <property type="entry name" value="REGULATING SYNAPTIC MEMBRANE EXOCYTOSIS PROTEIN"/>
    <property type="match status" value="1"/>
</dbReference>
<protein>
    <recommendedName>
        <fullName evidence="8">Regulating synaptic membrane exocytosis protein 2</fullName>
    </recommendedName>
</protein>
<dbReference type="Gene3D" id="2.60.40.150">
    <property type="entry name" value="C2 domain"/>
    <property type="match status" value="1"/>
</dbReference>
<dbReference type="InterPro" id="IPR001478">
    <property type="entry name" value="PDZ"/>
</dbReference>
<evidence type="ECO:0000313" key="6">
    <source>
        <dbReference type="EMBL" id="KAK0180442.1"/>
    </source>
</evidence>
<organism evidence="6 7">
    <name type="scientific">Microctonus hyperodae</name>
    <name type="common">Parasitoid wasp</name>
    <dbReference type="NCBI Taxonomy" id="165561"/>
    <lineage>
        <taxon>Eukaryota</taxon>
        <taxon>Metazoa</taxon>
        <taxon>Ecdysozoa</taxon>
        <taxon>Arthropoda</taxon>
        <taxon>Hexapoda</taxon>
        <taxon>Insecta</taxon>
        <taxon>Pterygota</taxon>
        <taxon>Neoptera</taxon>
        <taxon>Endopterygota</taxon>
        <taxon>Hymenoptera</taxon>
        <taxon>Apocrita</taxon>
        <taxon>Ichneumonoidea</taxon>
        <taxon>Braconidae</taxon>
        <taxon>Euphorinae</taxon>
        <taxon>Microctonus</taxon>
    </lineage>
</organism>